<dbReference type="NCBIfam" id="TIGR00350">
    <property type="entry name" value="lytR_cpsA_psr"/>
    <property type="match status" value="1"/>
</dbReference>
<feature type="compositionally biased region" description="Pro residues" evidence="2">
    <location>
        <begin position="24"/>
        <end position="49"/>
    </location>
</feature>
<protein>
    <submittedName>
        <fullName evidence="5">LCP family protein</fullName>
    </submittedName>
</protein>
<evidence type="ECO:0000259" key="4">
    <source>
        <dbReference type="Pfam" id="PF03816"/>
    </source>
</evidence>
<keyword evidence="6" id="KW-1185">Reference proteome</keyword>
<keyword evidence="3" id="KW-1133">Transmembrane helix</keyword>
<evidence type="ECO:0000256" key="1">
    <source>
        <dbReference type="ARBA" id="ARBA00006068"/>
    </source>
</evidence>
<organism evidence="5 6">
    <name type="scientific">Natronosporangium hydrolyticum</name>
    <dbReference type="NCBI Taxonomy" id="2811111"/>
    <lineage>
        <taxon>Bacteria</taxon>
        <taxon>Bacillati</taxon>
        <taxon>Actinomycetota</taxon>
        <taxon>Actinomycetes</taxon>
        <taxon>Micromonosporales</taxon>
        <taxon>Micromonosporaceae</taxon>
        <taxon>Natronosporangium</taxon>
    </lineage>
</organism>
<dbReference type="Pfam" id="PF03816">
    <property type="entry name" value="LytR_cpsA_psr"/>
    <property type="match status" value="1"/>
</dbReference>
<dbReference type="InterPro" id="IPR004474">
    <property type="entry name" value="LytR_CpsA_psr"/>
</dbReference>
<dbReference type="AlphaFoldDB" id="A0A895YFU8"/>
<evidence type="ECO:0000256" key="3">
    <source>
        <dbReference type="SAM" id="Phobius"/>
    </source>
</evidence>
<feature type="transmembrane region" description="Helical" evidence="3">
    <location>
        <begin position="69"/>
        <end position="92"/>
    </location>
</feature>
<dbReference type="KEGG" id="nhy:JQS43_00795"/>
<dbReference type="EMBL" id="CP070499">
    <property type="protein sequence ID" value="QSB14965.1"/>
    <property type="molecule type" value="Genomic_DNA"/>
</dbReference>
<proteinExistence type="inferred from homology"/>
<sequence length="392" mass="42363">MATYNARGQVPAQENSGRAAVPPGGQPRPPGPPRPSGPPPGSPRPPGPPGGSGHPPALVGRPRRRWRKVFLTVALSLLLVLGLATGGGWLYARGLEDNMSRVDAFSPIAESDRPTKAHAGTRNILLLGSDSRDPDGDSGDAYRADTIMLMHIPASEDNAYLISIPRDLWVYVPPTADGSAGDREAKVNAATAFGGVPLAVQTIELYTGVRIDHVMMVDFGGFVEVTDALGGVEMEIEQTIQSIHGERRVFEEGRQELSGEEALDYIRQRYQFADGDFTRMRNQQQFLRALMDKAASTGTLTNPSKLNAFLQTATSTLTVDEEFSLIDTGWNFRHLRSDRLTFLTSPHAGTGFVGDESVVLSDDGPAAELYEAVRADRMAQWAADNPDRVGDD</sequence>
<name>A0A895YFU8_9ACTN</name>
<dbReference type="PANTHER" id="PTHR33392">
    <property type="entry name" value="POLYISOPRENYL-TEICHOIC ACID--PEPTIDOGLYCAN TEICHOIC ACID TRANSFERASE TAGU"/>
    <property type="match status" value="1"/>
</dbReference>
<gene>
    <name evidence="5" type="ORF">JQS43_00795</name>
</gene>
<dbReference type="Gene3D" id="3.40.630.190">
    <property type="entry name" value="LCP protein"/>
    <property type="match status" value="1"/>
</dbReference>
<evidence type="ECO:0000313" key="6">
    <source>
        <dbReference type="Proteomes" id="UP000662857"/>
    </source>
</evidence>
<feature type="domain" description="Cell envelope-related transcriptional attenuator" evidence="4">
    <location>
        <begin position="143"/>
        <end position="295"/>
    </location>
</feature>
<feature type="region of interest" description="Disordered" evidence="2">
    <location>
        <begin position="1"/>
        <end position="60"/>
    </location>
</feature>
<keyword evidence="3" id="KW-0472">Membrane</keyword>
<reference evidence="5" key="1">
    <citation type="submission" date="2021-02" db="EMBL/GenBank/DDBJ databases">
        <title>Natrosporangium hydrolyticum gen. nov., sp. nov, a haloalkaliphilic actinobacterium from a soda solonchak soil.</title>
        <authorList>
            <person name="Sorokin D.Y."/>
            <person name="Khijniak T.V."/>
            <person name="Zakharycheva A.P."/>
            <person name="Boueva O.V."/>
            <person name="Ariskina E.V."/>
            <person name="Hahnke R.L."/>
            <person name="Bunk B."/>
            <person name="Sproer C."/>
            <person name="Schumann P."/>
            <person name="Evtushenko L.I."/>
            <person name="Kublanov I.V."/>
        </authorList>
    </citation>
    <scope>NUCLEOTIDE SEQUENCE</scope>
    <source>
        <strain evidence="5">DSM 106523</strain>
    </source>
</reference>
<comment type="similarity">
    <text evidence="1">Belongs to the LytR/CpsA/Psr (LCP) family.</text>
</comment>
<dbReference type="Proteomes" id="UP000662857">
    <property type="component" value="Chromosome"/>
</dbReference>
<accession>A0A895YFU8</accession>
<evidence type="ECO:0000313" key="5">
    <source>
        <dbReference type="EMBL" id="QSB14965.1"/>
    </source>
</evidence>
<evidence type="ECO:0000256" key="2">
    <source>
        <dbReference type="SAM" id="MobiDB-lite"/>
    </source>
</evidence>
<dbReference type="PANTHER" id="PTHR33392:SF6">
    <property type="entry name" value="POLYISOPRENYL-TEICHOIC ACID--PEPTIDOGLYCAN TEICHOIC ACID TRANSFERASE TAGU"/>
    <property type="match status" value="1"/>
</dbReference>
<dbReference type="InterPro" id="IPR050922">
    <property type="entry name" value="LytR/CpsA/Psr_CW_biosynth"/>
</dbReference>
<keyword evidence="3" id="KW-0812">Transmembrane</keyword>